<dbReference type="EMBL" id="QGGY01000024">
    <property type="protein sequence ID" value="PWJ72051.1"/>
    <property type="molecule type" value="Genomic_DNA"/>
</dbReference>
<keyword evidence="5 7" id="KW-1133">Transmembrane helix</keyword>
<comment type="similarity">
    <text evidence="7">Belongs to the binding-protein-dependent transport system permease family.</text>
</comment>
<keyword evidence="2 7" id="KW-0813">Transport</keyword>
<dbReference type="PANTHER" id="PTHR43744">
    <property type="entry name" value="ABC TRANSPORTER PERMEASE PROTEIN MG189-RELATED-RELATED"/>
    <property type="match status" value="1"/>
</dbReference>
<protein>
    <submittedName>
        <fullName evidence="9">Multiple sugar transport system permease protein</fullName>
    </submittedName>
</protein>
<sequence length="279" mass="30897">MSKKKQRRFEIIVTVIAVIFLVLAFVPILTMLLLSFKSNAQIYGDFFSLPHPVQWSNYNTAIGMLIPNMINSLLVVAIATIITAVLSALGGYVFAQMRFPGKNVLFLMILALMMVPGVLTLTPQYALIQDLKLYNTWWALIFPWVSGGQVFGIYLCRTFMENIPKELFESAKMDGCTELKAMTRIAVPLSKSILATVVVMKMIDYYNDFIWPLMSVESNSKQVITVAIRVLQSAAGATGNADLGSLTAGFVFATIPLFILFIFTSRLYMEGLTSGAVKG</sequence>
<dbReference type="Proteomes" id="UP000245412">
    <property type="component" value="Unassembled WGS sequence"/>
</dbReference>
<feature type="transmembrane region" description="Helical" evidence="7">
    <location>
        <begin position="73"/>
        <end position="95"/>
    </location>
</feature>
<dbReference type="SUPFAM" id="SSF161098">
    <property type="entry name" value="MetI-like"/>
    <property type="match status" value="1"/>
</dbReference>
<feature type="domain" description="ABC transmembrane type-1" evidence="8">
    <location>
        <begin position="69"/>
        <end position="264"/>
    </location>
</feature>
<dbReference type="InterPro" id="IPR035906">
    <property type="entry name" value="MetI-like_sf"/>
</dbReference>
<evidence type="ECO:0000256" key="4">
    <source>
        <dbReference type="ARBA" id="ARBA00022692"/>
    </source>
</evidence>
<comment type="subcellular location">
    <subcellularLocation>
        <location evidence="1 7">Cell membrane</location>
        <topology evidence="1 7">Multi-pass membrane protein</topology>
    </subcellularLocation>
</comment>
<reference evidence="9 10" key="1">
    <citation type="submission" date="2018-05" db="EMBL/GenBank/DDBJ databases">
        <authorList>
            <person name="Goeker M."/>
            <person name="Huntemann M."/>
            <person name="Clum A."/>
            <person name="Pillay M."/>
            <person name="Palaniappan K."/>
            <person name="Varghese N."/>
            <person name="Mikhailova N."/>
            <person name="Stamatis D."/>
            <person name="Reddy T."/>
            <person name="Daum C."/>
            <person name="Shapiro N."/>
            <person name="Ivanova N."/>
            <person name="Kyrpides N."/>
            <person name="Woyke T."/>
        </authorList>
    </citation>
    <scope>NUCLEOTIDE SEQUENCE [LARGE SCALE GENOMIC DNA]</scope>
    <source>
        <strain evidence="9 10">DSM 26524</strain>
    </source>
</reference>
<dbReference type="Gene3D" id="1.10.3720.10">
    <property type="entry name" value="MetI-like"/>
    <property type="match status" value="1"/>
</dbReference>
<dbReference type="AlphaFoldDB" id="A0AB73SXI3"/>
<dbReference type="Pfam" id="PF00528">
    <property type="entry name" value="BPD_transp_1"/>
    <property type="match status" value="1"/>
</dbReference>
<feature type="transmembrane region" description="Helical" evidence="7">
    <location>
        <begin position="137"/>
        <end position="160"/>
    </location>
</feature>
<organism evidence="9 10">
    <name type="scientific">Murimonas intestini</name>
    <dbReference type="NCBI Taxonomy" id="1337051"/>
    <lineage>
        <taxon>Bacteria</taxon>
        <taxon>Bacillati</taxon>
        <taxon>Bacillota</taxon>
        <taxon>Clostridia</taxon>
        <taxon>Lachnospirales</taxon>
        <taxon>Lachnospiraceae</taxon>
        <taxon>Murimonas</taxon>
    </lineage>
</organism>
<keyword evidence="6 7" id="KW-0472">Membrane</keyword>
<dbReference type="InterPro" id="IPR000515">
    <property type="entry name" value="MetI-like"/>
</dbReference>
<dbReference type="PANTHER" id="PTHR43744:SF12">
    <property type="entry name" value="ABC TRANSPORTER PERMEASE PROTEIN MG189-RELATED"/>
    <property type="match status" value="1"/>
</dbReference>
<dbReference type="GO" id="GO:0055085">
    <property type="term" value="P:transmembrane transport"/>
    <property type="evidence" value="ECO:0007669"/>
    <property type="project" value="InterPro"/>
</dbReference>
<evidence type="ECO:0000256" key="2">
    <source>
        <dbReference type="ARBA" id="ARBA00022448"/>
    </source>
</evidence>
<dbReference type="RefSeq" id="WP_109748807.1">
    <property type="nucleotide sequence ID" value="NZ_CABJAT010000016.1"/>
</dbReference>
<dbReference type="GO" id="GO:0005886">
    <property type="term" value="C:plasma membrane"/>
    <property type="evidence" value="ECO:0007669"/>
    <property type="project" value="UniProtKB-SubCell"/>
</dbReference>
<feature type="transmembrane region" description="Helical" evidence="7">
    <location>
        <begin position="12"/>
        <end position="36"/>
    </location>
</feature>
<comment type="caution">
    <text evidence="9">The sequence shown here is derived from an EMBL/GenBank/DDBJ whole genome shotgun (WGS) entry which is preliminary data.</text>
</comment>
<dbReference type="PROSITE" id="PS50928">
    <property type="entry name" value="ABC_TM1"/>
    <property type="match status" value="1"/>
</dbReference>
<keyword evidence="3" id="KW-1003">Cell membrane</keyword>
<evidence type="ECO:0000313" key="10">
    <source>
        <dbReference type="Proteomes" id="UP000245412"/>
    </source>
</evidence>
<keyword evidence="4 7" id="KW-0812">Transmembrane</keyword>
<dbReference type="CDD" id="cd06261">
    <property type="entry name" value="TM_PBP2"/>
    <property type="match status" value="1"/>
</dbReference>
<evidence type="ECO:0000256" key="7">
    <source>
        <dbReference type="RuleBase" id="RU363032"/>
    </source>
</evidence>
<proteinExistence type="inferred from homology"/>
<feature type="transmembrane region" description="Helical" evidence="7">
    <location>
        <begin position="104"/>
        <end position="125"/>
    </location>
</feature>
<evidence type="ECO:0000259" key="8">
    <source>
        <dbReference type="PROSITE" id="PS50928"/>
    </source>
</evidence>
<evidence type="ECO:0000256" key="5">
    <source>
        <dbReference type="ARBA" id="ARBA00022989"/>
    </source>
</evidence>
<keyword evidence="9" id="KW-0762">Sugar transport</keyword>
<evidence type="ECO:0000313" key="9">
    <source>
        <dbReference type="EMBL" id="PWJ72051.1"/>
    </source>
</evidence>
<feature type="transmembrane region" description="Helical" evidence="7">
    <location>
        <begin position="243"/>
        <end position="263"/>
    </location>
</feature>
<keyword evidence="10" id="KW-1185">Reference proteome</keyword>
<name>A0AB73SXI3_9FIRM</name>
<evidence type="ECO:0000256" key="3">
    <source>
        <dbReference type="ARBA" id="ARBA00022475"/>
    </source>
</evidence>
<gene>
    <name evidence="9" type="ORF">C7383_12425</name>
</gene>
<evidence type="ECO:0000256" key="1">
    <source>
        <dbReference type="ARBA" id="ARBA00004651"/>
    </source>
</evidence>
<accession>A0AB73SXI3</accession>
<evidence type="ECO:0000256" key="6">
    <source>
        <dbReference type="ARBA" id="ARBA00023136"/>
    </source>
</evidence>